<sequence length="92" mass="9984">MAEVRHGNSSSTAAFSGVESLHGTAGWCSTQVTLGRDLQNMAFSPKIHTDILNTGTTAPIAKYKHSQRADGWESSIPWSWVPHSSQTGAWQE</sequence>
<dbReference type="Proteomes" id="UP001295444">
    <property type="component" value="Chromosome 05"/>
</dbReference>
<dbReference type="AlphaFoldDB" id="A0AAD1WAY5"/>
<evidence type="ECO:0000313" key="1">
    <source>
        <dbReference type="EMBL" id="CAH2295864.1"/>
    </source>
</evidence>
<organism evidence="1 2">
    <name type="scientific">Pelobates cultripes</name>
    <name type="common">Western spadefoot toad</name>
    <dbReference type="NCBI Taxonomy" id="61616"/>
    <lineage>
        <taxon>Eukaryota</taxon>
        <taxon>Metazoa</taxon>
        <taxon>Chordata</taxon>
        <taxon>Craniata</taxon>
        <taxon>Vertebrata</taxon>
        <taxon>Euteleostomi</taxon>
        <taxon>Amphibia</taxon>
        <taxon>Batrachia</taxon>
        <taxon>Anura</taxon>
        <taxon>Pelobatoidea</taxon>
        <taxon>Pelobatidae</taxon>
        <taxon>Pelobates</taxon>
    </lineage>
</organism>
<proteinExistence type="predicted"/>
<reference evidence="1" key="1">
    <citation type="submission" date="2022-03" db="EMBL/GenBank/DDBJ databases">
        <authorList>
            <person name="Alioto T."/>
            <person name="Alioto T."/>
            <person name="Gomez Garrido J."/>
        </authorList>
    </citation>
    <scope>NUCLEOTIDE SEQUENCE</scope>
</reference>
<keyword evidence="2" id="KW-1185">Reference proteome</keyword>
<evidence type="ECO:0000313" key="2">
    <source>
        <dbReference type="Proteomes" id="UP001295444"/>
    </source>
</evidence>
<dbReference type="EMBL" id="OW240916">
    <property type="protein sequence ID" value="CAH2295864.1"/>
    <property type="molecule type" value="Genomic_DNA"/>
</dbReference>
<protein>
    <submittedName>
        <fullName evidence="1">Uncharacterized protein</fullName>
    </submittedName>
</protein>
<name>A0AAD1WAY5_PELCU</name>
<gene>
    <name evidence="1" type="ORF">PECUL_23A008878</name>
</gene>
<accession>A0AAD1WAY5</accession>